<dbReference type="PANTHER" id="PTHR21340">
    <property type="entry name" value="DIADENOSINE 5,5-P1,P4-TETRAPHOSPHATE PYROPHOSPHOHYDROLASE MUTT"/>
    <property type="match status" value="1"/>
</dbReference>
<comment type="caution">
    <text evidence="4">The sequence shown here is derived from an EMBL/GenBank/DDBJ whole genome shotgun (WGS) entry which is preliminary data.</text>
</comment>
<dbReference type="GO" id="GO:0004081">
    <property type="term" value="F:bis(5'-nucleosyl)-tetraphosphatase (asymmetrical) activity"/>
    <property type="evidence" value="ECO:0007669"/>
    <property type="project" value="TreeGrafter"/>
</dbReference>
<proteinExistence type="inferred from homology"/>
<dbReference type="InterPro" id="IPR020084">
    <property type="entry name" value="NUDIX_hydrolase_CS"/>
</dbReference>
<sequence length="183" mass="21103">MRDKQTQATRILITQQLAEEKITKAFLTRLGEGALTRDENPATHFCVFFAGYDPVAKQVFLGHHKKSGLWLFNGGHIDQGETPTEALKREIREEWGIRVSTKTIGAPKLLTLTHVLPNPKISCTHHYDIWYFVRLNKETFAPDQALLPKEFHETRWLAFKEGRHLATDTNTHQAIRYINNISR</sequence>
<dbReference type="PRINTS" id="PR00502">
    <property type="entry name" value="NUDIXFAMILY"/>
</dbReference>
<dbReference type="GO" id="GO:0006167">
    <property type="term" value="P:AMP biosynthetic process"/>
    <property type="evidence" value="ECO:0007669"/>
    <property type="project" value="TreeGrafter"/>
</dbReference>
<dbReference type="InterPro" id="IPR000086">
    <property type="entry name" value="NUDIX_hydrolase_dom"/>
</dbReference>
<keyword evidence="1 2" id="KW-0378">Hydrolase</keyword>
<feature type="domain" description="Nudix hydrolase" evidence="3">
    <location>
        <begin position="42"/>
        <end position="179"/>
    </location>
</feature>
<dbReference type="SUPFAM" id="SSF55811">
    <property type="entry name" value="Nudix"/>
    <property type="match status" value="1"/>
</dbReference>
<dbReference type="PANTHER" id="PTHR21340:SF0">
    <property type="entry name" value="BIS(5'-NUCLEOSYL)-TETRAPHOSPHATASE [ASYMMETRICAL]"/>
    <property type="match status" value="1"/>
</dbReference>
<dbReference type="STRING" id="1798396.A2973_02475"/>
<evidence type="ECO:0000313" key="4">
    <source>
        <dbReference type="EMBL" id="OGG30074.1"/>
    </source>
</evidence>
<protein>
    <recommendedName>
        <fullName evidence="3">Nudix hydrolase domain-containing protein</fullName>
    </recommendedName>
</protein>
<evidence type="ECO:0000256" key="2">
    <source>
        <dbReference type="RuleBase" id="RU003476"/>
    </source>
</evidence>
<evidence type="ECO:0000256" key="1">
    <source>
        <dbReference type="ARBA" id="ARBA00022801"/>
    </source>
</evidence>
<dbReference type="EMBL" id="MFJZ01000031">
    <property type="protein sequence ID" value="OGG30074.1"/>
    <property type="molecule type" value="Genomic_DNA"/>
</dbReference>
<organism evidence="4 5">
    <name type="scientific">Candidatus Gottesmanbacteria bacterium RIFCSPLOWO2_01_FULL_49_10</name>
    <dbReference type="NCBI Taxonomy" id="1798396"/>
    <lineage>
        <taxon>Bacteria</taxon>
        <taxon>Candidatus Gottesmaniibacteriota</taxon>
    </lineage>
</organism>
<dbReference type="InterPro" id="IPR020476">
    <property type="entry name" value="Nudix_hydrolase"/>
</dbReference>
<comment type="similarity">
    <text evidence="2">Belongs to the Nudix hydrolase family.</text>
</comment>
<name>A0A1F6AZG9_9BACT</name>
<dbReference type="PROSITE" id="PS51462">
    <property type="entry name" value="NUDIX"/>
    <property type="match status" value="1"/>
</dbReference>
<reference evidence="4 5" key="1">
    <citation type="journal article" date="2016" name="Nat. Commun.">
        <title>Thousands of microbial genomes shed light on interconnected biogeochemical processes in an aquifer system.</title>
        <authorList>
            <person name="Anantharaman K."/>
            <person name="Brown C.T."/>
            <person name="Hug L.A."/>
            <person name="Sharon I."/>
            <person name="Castelle C.J."/>
            <person name="Probst A.J."/>
            <person name="Thomas B.C."/>
            <person name="Singh A."/>
            <person name="Wilkins M.J."/>
            <person name="Karaoz U."/>
            <person name="Brodie E.L."/>
            <person name="Williams K.H."/>
            <person name="Hubbard S.S."/>
            <person name="Banfield J.F."/>
        </authorList>
    </citation>
    <scope>NUCLEOTIDE SEQUENCE [LARGE SCALE GENOMIC DNA]</scope>
</reference>
<dbReference type="AlphaFoldDB" id="A0A1F6AZG9"/>
<dbReference type="GO" id="GO:0006754">
    <property type="term" value="P:ATP biosynthetic process"/>
    <property type="evidence" value="ECO:0007669"/>
    <property type="project" value="TreeGrafter"/>
</dbReference>
<dbReference type="InterPro" id="IPR015797">
    <property type="entry name" value="NUDIX_hydrolase-like_dom_sf"/>
</dbReference>
<evidence type="ECO:0000259" key="3">
    <source>
        <dbReference type="PROSITE" id="PS51462"/>
    </source>
</evidence>
<dbReference type="Gene3D" id="3.90.79.10">
    <property type="entry name" value="Nucleoside Triphosphate Pyrophosphohydrolase"/>
    <property type="match status" value="1"/>
</dbReference>
<gene>
    <name evidence="4" type="ORF">A2973_02475</name>
</gene>
<evidence type="ECO:0000313" key="5">
    <source>
        <dbReference type="Proteomes" id="UP000176409"/>
    </source>
</evidence>
<dbReference type="PROSITE" id="PS00893">
    <property type="entry name" value="NUDIX_BOX"/>
    <property type="match status" value="1"/>
</dbReference>
<dbReference type="Proteomes" id="UP000176409">
    <property type="component" value="Unassembled WGS sequence"/>
</dbReference>
<dbReference type="InterPro" id="IPR051325">
    <property type="entry name" value="Nudix_hydrolase_domain"/>
</dbReference>
<dbReference type="Pfam" id="PF00293">
    <property type="entry name" value="NUDIX"/>
    <property type="match status" value="1"/>
</dbReference>
<accession>A0A1F6AZG9</accession>